<evidence type="ECO:0000256" key="1">
    <source>
        <dbReference type="ARBA" id="ARBA00005872"/>
    </source>
</evidence>
<dbReference type="InterPro" id="IPR019179">
    <property type="entry name" value="CC149"/>
</dbReference>
<feature type="coiled-coil region" evidence="3">
    <location>
        <begin position="210"/>
        <end position="244"/>
    </location>
</feature>
<dbReference type="PANTHER" id="PTHR21682:SF2">
    <property type="entry name" value="COILED-COIL DOMAIN-CONTAINING PROTEIN 149"/>
    <property type="match status" value="1"/>
</dbReference>
<evidence type="ECO:0000256" key="3">
    <source>
        <dbReference type="SAM" id="Coils"/>
    </source>
</evidence>
<evidence type="ECO:0000313" key="5">
    <source>
        <dbReference type="RefSeq" id="XP_015177239.1"/>
    </source>
</evidence>
<dbReference type="GeneID" id="107066798"/>
<keyword evidence="2 3" id="KW-0175">Coiled coil</keyword>
<organism evidence="4 5">
    <name type="scientific">Polistes dominula</name>
    <name type="common">European paper wasp</name>
    <name type="synonym">Vespa dominula</name>
    <dbReference type="NCBI Taxonomy" id="743375"/>
    <lineage>
        <taxon>Eukaryota</taxon>
        <taxon>Metazoa</taxon>
        <taxon>Ecdysozoa</taxon>
        <taxon>Arthropoda</taxon>
        <taxon>Hexapoda</taxon>
        <taxon>Insecta</taxon>
        <taxon>Pterygota</taxon>
        <taxon>Neoptera</taxon>
        <taxon>Endopterygota</taxon>
        <taxon>Hymenoptera</taxon>
        <taxon>Apocrita</taxon>
        <taxon>Aculeata</taxon>
        <taxon>Vespoidea</taxon>
        <taxon>Vespidae</taxon>
        <taxon>Polistinae</taxon>
        <taxon>Polistini</taxon>
        <taxon>Polistes</taxon>
    </lineage>
</organism>
<dbReference type="Proteomes" id="UP000694924">
    <property type="component" value="Unplaced"/>
</dbReference>
<evidence type="ECO:0000313" key="4">
    <source>
        <dbReference type="Proteomes" id="UP000694924"/>
    </source>
</evidence>
<dbReference type="RefSeq" id="XP_015177239.1">
    <property type="nucleotide sequence ID" value="XM_015321753.1"/>
</dbReference>
<accession>A0ABM1IAK2</accession>
<name>A0ABM1IAK2_POLDO</name>
<keyword evidence="4" id="KW-1185">Reference proteome</keyword>
<reference evidence="5" key="1">
    <citation type="submission" date="2025-08" db="UniProtKB">
        <authorList>
            <consortium name="RefSeq"/>
        </authorList>
    </citation>
    <scope>IDENTIFICATION</scope>
    <source>
        <tissue evidence="5">Whole body</tissue>
    </source>
</reference>
<dbReference type="PANTHER" id="PTHR21682">
    <property type="entry name" value="COILED-COIL DOMAIN-CONTAINING PROTEIN 149"/>
    <property type="match status" value="1"/>
</dbReference>
<dbReference type="Pfam" id="PF09789">
    <property type="entry name" value="CC149"/>
    <property type="match status" value="1"/>
</dbReference>
<feature type="coiled-coil region" evidence="3">
    <location>
        <begin position="109"/>
        <end position="176"/>
    </location>
</feature>
<evidence type="ECO:0000256" key="2">
    <source>
        <dbReference type="ARBA" id="ARBA00023054"/>
    </source>
</evidence>
<gene>
    <name evidence="5" type="primary">LOC107066798</name>
</gene>
<proteinExistence type="inferred from homology"/>
<comment type="similarity">
    <text evidence="1">Belongs to the CCDC149 family.</text>
</comment>
<protein>
    <submittedName>
        <fullName evidence="5">Coiled-coil domain-containing protein 149</fullName>
    </submittedName>
</protein>
<sequence>MEQELKEKNSLIRLANESAMDQESKETLIKKLQAKSHALCLLNQELDQCRIQKDKYKSMAEEVLEKCLHLQKQLNDTKGSNGYNTDNDFNTLNLLSKSREHNKCLMLQVEILKQKLRDVQGDIKILRTNNNRNNKEQQETQYTSAIHQKEEMIEQLEKLNIKCSQLQIDLQTVLDEKYELEMERDAFKCKAHRLNHELSKALNASKPIDVDALINENRYLQERLQQLIEEKELARQSLSKYKSMLDSKRTKETIKFGVNPAAGMVMKHKQVEELLQQTRKSTVAIEELHCLCTALMEALNDKTLALAHQKKANKILALRICELDSMIESPTKTLLEGYTSADVDQKSNSLRNDLDNISERTTENINEKLTDTKETIVDSSSSEIHSVHITQMSLPKNLENLVQKALNNLKTTDKLDK</sequence>